<dbReference type="GO" id="GO:0005886">
    <property type="term" value="C:plasma membrane"/>
    <property type="evidence" value="ECO:0007669"/>
    <property type="project" value="UniProtKB-SubCell"/>
</dbReference>
<dbReference type="PANTHER" id="PTHR46494">
    <property type="entry name" value="CORA FAMILY METAL ION TRANSPORTER (EUROFUNG)"/>
    <property type="match status" value="1"/>
</dbReference>
<keyword evidence="8 12" id="KW-1133">Transmembrane helix</keyword>
<dbReference type="CDD" id="cd12833">
    <property type="entry name" value="ZntB-like_1"/>
    <property type="match status" value="1"/>
</dbReference>
<dbReference type="Gene3D" id="3.30.460.20">
    <property type="entry name" value="CorA soluble domain-like"/>
    <property type="match status" value="1"/>
</dbReference>
<evidence type="ECO:0000313" key="14">
    <source>
        <dbReference type="Proteomes" id="UP000304864"/>
    </source>
</evidence>
<proteinExistence type="inferred from homology"/>
<feature type="transmembrane region" description="Helical" evidence="12">
    <location>
        <begin position="297"/>
        <end position="316"/>
    </location>
</feature>
<dbReference type="EMBL" id="CP040602">
    <property type="protein sequence ID" value="QCU89390.1"/>
    <property type="molecule type" value="Genomic_DNA"/>
</dbReference>
<evidence type="ECO:0000313" key="13">
    <source>
        <dbReference type="EMBL" id="QCU89390.1"/>
    </source>
</evidence>
<dbReference type="Gene3D" id="1.20.58.340">
    <property type="entry name" value="Magnesium transport protein CorA, transmembrane region"/>
    <property type="match status" value="2"/>
</dbReference>
<keyword evidence="7" id="KW-0862">Zinc</keyword>
<dbReference type="SUPFAM" id="SSF144083">
    <property type="entry name" value="Magnesium transport protein CorA, transmembrane region"/>
    <property type="match status" value="1"/>
</dbReference>
<evidence type="ECO:0000256" key="12">
    <source>
        <dbReference type="SAM" id="Phobius"/>
    </source>
</evidence>
<dbReference type="Proteomes" id="UP000304864">
    <property type="component" value="Chromosome"/>
</dbReference>
<keyword evidence="10 12" id="KW-0472">Membrane</keyword>
<evidence type="ECO:0000256" key="6">
    <source>
        <dbReference type="ARBA" id="ARBA00022692"/>
    </source>
</evidence>
<keyword evidence="5" id="KW-0997">Cell inner membrane</keyword>
<dbReference type="InterPro" id="IPR045861">
    <property type="entry name" value="CorA_cytoplasmic_dom"/>
</dbReference>
<keyword evidence="9" id="KW-0406">Ion transport</keyword>
<sequence>MTQGLIYAFLLDGQGGAKALSWQQVKNWHAEQGELWLHLDYSQYEVKEWLFHESGLDISVAETLLSSESRPRCQSYAEDLLMAWRGINPNPTSDPDDMVAVRMWRDNKRLISTLKRDLQAINDVVLRLERGSGPLTLGELVIELADRMVWEISSVVEKFDDAMGDLEARVLESKQLVLRTELGNLRRQVIALRRYLSPQKEALMRLTMEKLAWIDSDDRILLREVVDRVTRALEDLEAIRERAMVAQEELQNRISEELNNRMYVLSIITAVFLPLGFLTGLLGINVGGIPGAENPQAFRYFIWIIIGLIVAQIMFFKWKRWF</sequence>
<organism evidence="13 14">
    <name type="scientific">Thiomicrorhabdus sediminis</name>
    <dbReference type="NCBI Taxonomy" id="2580412"/>
    <lineage>
        <taxon>Bacteria</taxon>
        <taxon>Pseudomonadati</taxon>
        <taxon>Pseudomonadota</taxon>
        <taxon>Gammaproteobacteria</taxon>
        <taxon>Thiotrichales</taxon>
        <taxon>Piscirickettsiaceae</taxon>
        <taxon>Thiomicrorhabdus</taxon>
    </lineage>
</organism>
<evidence type="ECO:0000256" key="11">
    <source>
        <dbReference type="SAM" id="Coils"/>
    </source>
</evidence>
<evidence type="ECO:0000256" key="8">
    <source>
        <dbReference type="ARBA" id="ARBA00022989"/>
    </source>
</evidence>
<keyword evidence="4" id="KW-1003">Cell membrane</keyword>
<evidence type="ECO:0000256" key="1">
    <source>
        <dbReference type="ARBA" id="ARBA00004651"/>
    </source>
</evidence>
<evidence type="ECO:0000256" key="5">
    <source>
        <dbReference type="ARBA" id="ARBA00022519"/>
    </source>
</evidence>
<evidence type="ECO:0000256" key="10">
    <source>
        <dbReference type="ARBA" id="ARBA00023136"/>
    </source>
</evidence>
<feature type="coiled-coil region" evidence="11">
    <location>
        <begin position="222"/>
        <end position="260"/>
    </location>
</feature>
<dbReference type="GO" id="GO:0015087">
    <property type="term" value="F:cobalt ion transmembrane transporter activity"/>
    <property type="evidence" value="ECO:0007669"/>
    <property type="project" value="TreeGrafter"/>
</dbReference>
<name>A0A4P9K4R3_9GAMM</name>
<keyword evidence="3" id="KW-0813">Transport</keyword>
<dbReference type="OrthoDB" id="9803484at2"/>
<evidence type="ECO:0000256" key="4">
    <source>
        <dbReference type="ARBA" id="ARBA00022475"/>
    </source>
</evidence>
<dbReference type="GO" id="GO:0050897">
    <property type="term" value="F:cobalt ion binding"/>
    <property type="evidence" value="ECO:0007669"/>
    <property type="project" value="TreeGrafter"/>
</dbReference>
<keyword evidence="14" id="KW-1185">Reference proteome</keyword>
<evidence type="ECO:0000256" key="9">
    <source>
        <dbReference type="ARBA" id="ARBA00023065"/>
    </source>
</evidence>
<evidence type="ECO:0000256" key="7">
    <source>
        <dbReference type="ARBA" id="ARBA00022833"/>
    </source>
</evidence>
<gene>
    <name evidence="13" type="ORF">FE785_01450</name>
</gene>
<keyword evidence="6 12" id="KW-0812">Transmembrane</keyword>
<dbReference type="SUPFAM" id="SSF143865">
    <property type="entry name" value="CorA soluble domain-like"/>
    <property type="match status" value="1"/>
</dbReference>
<evidence type="ECO:0000256" key="2">
    <source>
        <dbReference type="ARBA" id="ARBA00009765"/>
    </source>
</evidence>
<reference evidence="13 14" key="1">
    <citation type="submission" date="2019-05" db="EMBL/GenBank/DDBJ databases">
        <title>Thiomicrorhabdus sediminis sp. nov, a novel sulfur-oxidizing bacterium isolated from coastal sediment.</title>
        <authorList>
            <person name="Liu X."/>
        </authorList>
    </citation>
    <scope>NUCLEOTIDE SEQUENCE [LARGE SCALE GENOMIC DNA]</scope>
    <source>
        <strain evidence="13 14">G1</strain>
    </source>
</reference>
<accession>A0A4P9K4R3</accession>
<comment type="subcellular location">
    <subcellularLocation>
        <location evidence="1">Cell membrane</location>
        <topology evidence="1">Multi-pass membrane protein</topology>
    </subcellularLocation>
</comment>
<dbReference type="Pfam" id="PF01544">
    <property type="entry name" value="CorA"/>
    <property type="match status" value="1"/>
</dbReference>
<dbReference type="InterPro" id="IPR045863">
    <property type="entry name" value="CorA_TM1_TM2"/>
</dbReference>
<dbReference type="AlphaFoldDB" id="A0A4P9K4R3"/>
<dbReference type="RefSeq" id="WP_138563705.1">
    <property type="nucleotide sequence ID" value="NZ_CP040602.1"/>
</dbReference>
<dbReference type="InterPro" id="IPR002523">
    <property type="entry name" value="MgTranspt_CorA/ZnTranspt_ZntB"/>
</dbReference>
<dbReference type="KEGG" id="thig:FE785_01450"/>
<evidence type="ECO:0000256" key="3">
    <source>
        <dbReference type="ARBA" id="ARBA00022448"/>
    </source>
</evidence>
<comment type="similarity">
    <text evidence="2">Belongs to the CorA metal ion transporter (MIT) (TC 1.A.35) family.</text>
</comment>
<dbReference type="GO" id="GO:0015095">
    <property type="term" value="F:magnesium ion transmembrane transporter activity"/>
    <property type="evidence" value="ECO:0007669"/>
    <property type="project" value="TreeGrafter"/>
</dbReference>
<dbReference type="PANTHER" id="PTHR46494:SF3">
    <property type="entry name" value="ZINC TRANSPORT PROTEIN ZNTB"/>
    <property type="match status" value="1"/>
</dbReference>
<feature type="transmembrane region" description="Helical" evidence="12">
    <location>
        <begin position="263"/>
        <end position="285"/>
    </location>
</feature>
<keyword evidence="11" id="KW-0175">Coiled coil</keyword>
<protein>
    <submittedName>
        <fullName evidence="13">Zinc transporter ZntB</fullName>
    </submittedName>
</protein>
<dbReference type="GO" id="GO:0000287">
    <property type="term" value="F:magnesium ion binding"/>
    <property type="evidence" value="ECO:0007669"/>
    <property type="project" value="TreeGrafter"/>
</dbReference>